<evidence type="ECO:0000256" key="1">
    <source>
        <dbReference type="ARBA" id="ARBA00022723"/>
    </source>
</evidence>
<dbReference type="GO" id="GO:0000981">
    <property type="term" value="F:DNA-binding transcription factor activity, RNA polymerase II-specific"/>
    <property type="evidence" value="ECO:0007669"/>
    <property type="project" value="InterPro"/>
</dbReference>
<keyword evidence="4" id="KW-0238">DNA-binding</keyword>
<dbReference type="InterPro" id="IPR021858">
    <property type="entry name" value="Fun_TF"/>
</dbReference>
<dbReference type="GO" id="GO:0008270">
    <property type="term" value="F:zinc ion binding"/>
    <property type="evidence" value="ECO:0007669"/>
    <property type="project" value="InterPro"/>
</dbReference>
<sequence length="504" mass="57152">MSFKSLGNTSYFRQDTMYSKTGCRTCKIRKVKCDEGYPACHRCVSTGRACDGYAVWGGDLPQSMSAPCLAISTVEKQCLDWLQMRTVTKLPGSFRSEFWSRLLLQASRHEPAILHASLALSAVHKTVVDGEARMDRFVLRHYNMAISHLNGHFAANDTFSIQVILIACIAFVTLECLRGNFVAAQTHIQNGLKIIEAQKYKQDSLADDWIMEVFSRLEIQVRLLNSLSTSSPRHSFDIPRRFRSRKDAWKSLDSLTNNTLRLRSKPVGSSGQTLIARQTILRRLRRWQTVYEASAIFHGISSEVDEVAPTLLMAHHTMATIMAELCLCSDEMAFDSQNHRFAQLMDELQRLDDIGKANPDALSPGPQKGRSIMDLGYLVPLYYVAVKCRVHVIRHQALGILDSVSHQEGIWDPKTTALVSRKIVELEEQDFYHQPHERCLPASHRIGDIKVLRERDPTEKIFLIASERSVAEYDVTLYIDVIAHCYSIHISCELDIISASPYKY</sequence>
<organism evidence="8 9">
    <name type="scientific">Penicilliopsis zonata CBS 506.65</name>
    <dbReference type="NCBI Taxonomy" id="1073090"/>
    <lineage>
        <taxon>Eukaryota</taxon>
        <taxon>Fungi</taxon>
        <taxon>Dikarya</taxon>
        <taxon>Ascomycota</taxon>
        <taxon>Pezizomycotina</taxon>
        <taxon>Eurotiomycetes</taxon>
        <taxon>Eurotiomycetidae</taxon>
        <taxon>Eurotiales</taxon>
        <taxon>Aspergillaceae</taxon>
        <taxon>Penicilliopsis</taxon>
    </lineage>
</organism>
<dbReference type="CDD" id="cd00067">
    <property type="entry name" value="GAL4"/>
    <property type="match status" value="1"/>
</dbReference>
<dbReference type="InterPro" id="IPR001138">
    <property type="entry name" value="Zn2Cys6_DnaBD"/>
</dbReference>
<dbReference type="InterPro" id="IPR052360">
    <property type="entry name" value="Transcr_Regulatory_Proteins"/>
</dbReference>
<dbReference type="VEuPathDB" id="FungiDB:ASPZODRAFT_170034"/>
<keyword evidence="3" id="KW-0805">Transcription regulation</keyword>
<evidence type="ECO:0000259" key="7">
    <source>
        <dbReference type="PROSITE" id="PS50048"/>
    </source>
</evidence>
<dbReference type="SMART" id="SM00066">
    <property type="entry name" value="GAL4"/>
    <property type="match status" value="1"/>
</dbReference>
<proteinExistence type="predicted"/>
<dbReference type="OrthoDB" id="2593732at2759"/>
<evidence type="ECO:0000256" key="4">
    <source>
        <dbReference type="ARBA" id="ARBA00023125"/>
    </source>
</evidence>
<dbReference type="PANTHER" id="PTHR36206:SF16">
    <property type="entry name" value="TRANSCRIPTION FACTOR DOMAIN-CONTAINING PROTEIN-RELATED"/>
    <property type="match status" value="1"/>
</dbReference>
<dbReference type="GO" id="GO:0003677">
    <property type="term" value="F:DNA binding"/>
    <property type="evidence" value="ECO:0007669"/>
    <property type="project" value="UniProtKB-KW"/>
</dbReference>
<keyword evidence="2" id="KW-0862">Zinc</keyword>
<keyword evidence="6" id="KW-0539">Nucleus</keyword>
<protein>
    <recommendedName>
        <fullName evidence="7">Zn(2)-C6 fungal-type domain-containing protein</fullName>
    </recommendedName>
</protein>
<dbReference type="PROSITE" id="PS00463">
    <property type="entry name" value="ZN2_CY6_FUNGAL_1"/>
    <property type="match status" value="1"/>
</dbReference>
<evidence type="ECO:0000313" key="9">
    <source>
        <dbReference type="Proteomes" id="UP000184188"/>
    </source>
</evidence>
<keyword evidence="1" id="KW-0479">Metal-binding</keyword>
<dbReference type="Gene3D" id="4.10.240.10">
    <property type="entry name" value="Zn(2)-C6 fungal-type DNA-binding domain"/>
    <property type="match status" value="1"/>
</dbReference>
<keyword evidence="9" id="KW-1185">Reference proteome</keyword>
<dbReference type="PANTHER" id="PTHR36206">
    <property type="entry name" value="ASPERCRYPTIN BIOSYNTHESIS CLUSTER-SPECIFIC TRANSCRIPTION REGULATOR ATNN-RELATED"/>
    <property type="match status" value="1"/>
</dbReference>
<dbReference type="Pfam" id="PF00172">
    <property type="entry name" value="Zn_clus"/>
    <property type="match status" value="1"/>
</dbReference>
<evidence type="ECO:0000256" key="6">
    <source>
        <dbReference type="ARBA" id="ARBA00023242"/>
    </source>
</evidence>
<gene>
    <name evidence="8" type="ORF">ASPZODRAFT_170034</name>
</gene>
<evidence type="ECO:0000256" key="3">
    <source>
        <dbReference type="ARBA" id="ARBA00023015"/>
    </source>
</evidence>
<evidence type="ECO:0000256" key="2">
    <source>
        <dbReference type="ARBA" id="ARBA00022833"/>
    </source>
</evidence>
<dbReference type="AlphaFoldDB" id="A0A1L9S5U3"/>
<dbReference type="Proteomes" id="UP000184188">
    <property type="component" value="Unassembled WGS sequence"/>
</dbReference>
<dbReference type="Pfam" id="PF11951">
    <property type="entry name" value="Fungal_trans_2"/>
    <property type="match status" value="1"/>
</dbReference>
<dbReference type="InterPro" id="IPR036864">
    <property type="entry name" value="Zn2-C6_fun-type_DNA-bd_sf"/>
</dbReference>
<feature type="domain" description="Zn(2)-C6 fungal-type" evidence="7">
    <location>
        <begin position="22"/>
        <end position="50"/>
    </location>
</feature>
<dbReference type="PROSITE" id="PS50048">
    <property type="entry name" value="ZN2_CY6_FUNGAL_2"/>
    <property type="match status" value="1"/>
</dbReference>
<keyword evidence="5" id="KW-0804">Transcription</keyword>
<dbReference type="GeneID" id="34613381"/>
<evidence type="ECO:0000256" key="5">
    <source>
        <dbReference type="ARBA" id="ARBA00023163"/>
    </source>
</evidence>
<evidence type="ECO:0000313" key="8">
    <source>
        <dbReference type="EMBL" id="OJJ42534.1"/>
    </source>
</evidence>
<accession>A0A1L9S5U3</accession>
<reference evidence="9" key="1">
    <citation type="journal article" date="2017" name="Genome Biol.">
        <title>Comparative genomics reveals high biological diversity and specific adaptations in the industrially and medically important fungal genus Aspergillus.</title>
        <authorList>
            <person name="de Vries R.P."/>
            <person name="Riley R."/>
            <person name="Wiebenga A."/>
            <person name="Aguilar-Osorio G."/>
            <person name="Amillis S."/>
            <person name="Uchima C.A."/>
            <person name="Anderluh G."/>
            <person name="Asadollahi M."/>
            <person name="Askin M."/>
            <person name="Barry K."/>
            <person name="Battaglia E."/>
            <person name="Bayram O."/>
            <person name="Benocci T."/>
            <person name="Braus-Stromeyer S.A."/>
            <person name="Caldana C."/>
            <person name="Canovas D."/>
            <person name="Cerqueira G.C."/>
            <person name="Chen F."/>
            <person name="Chen W."/>
            <person name="Choi C."/>
            <person name="Clum A."/>
            <person name="Dos Santos R.A."/>
            <person name="Damasio A.R."/>
            <person name="Diallinas G."/>
            <person name="Emri T."/>
            <person name="Fekete E."/>
            <person name="Flipphi M."/>
            <person name="Freyberg S."/>
            <person name="Gallo A."/>
            <person name="Gournas C."/>
            <person name="Habgood R."/>
            <person name="Hainaut M."/>
            <person name="Harispe M.L."/>
            <person name="Henrissat B."/>
            <person name="Hilden K.S."/>
            <person name="Hope R."/>
            <person name="Hossain A."/>
            <person name="Karabika E."/>
            <person name="Karaffa L."/>
            <person name="Karanyi Z."/>
            <person name="Krasevec N."/>
            <person name="Kuo A."/>
            <person name="Kusch H."/>
            <person name="LaButti K."/>
            <person name="Lagendijk E.L."/>
            <person name="Lapidus A."/>
            <person name="Levasseur A."/>
            <person name="Lindquist E."/>
            <person name="Lipzen A."/>
            <person name="Logrieco A.F."/>
            <person name="MacCabe A."/>
            <person name="Maekelae M.R."/>
            <person name="Malavazi I."/>
            <person name="Melin P."/>
            <person name="Meyer V."/>
            <person name="Mielnichuk N."/>
            <person name="Miskei M."/>
            <person name="Molnar A.P."/>
            <person name="Mule G."/>
            <person name="Ngan C.Y."/>
            <person name="Orejas M."/>
            <person name="Orosz E."/>
            <person name="Ouedraogo J.P."/>
            <person name="Overkamp K.M."/>
            <person name="Park H.-S."/>
            <person name="Perrone G."/>
            <person name="Piumi F."/>
            <person name="Punt P.J."/>
            <person name="Ram A.F."/>
            <person name="Ramon A."/>
            <person name="Rauscher S."/>
            <person name="Record E."/>
            <person name="Riano-Pachon D.M."/>
            <person name="Robert V."/>
            <person name="Roehrig J."/>
            <person name="Ruller R."/>
            <person name="Salamov A."/>
            <person name="Salih N.S."/>
            <person name="Samson R.A."/>
            <person name="Sandor E."/>
            <person name="Sanguinetti M."/>
            <person name="Schuetze T."/>
            <person name="Sepcic K."/>
            <person name="Shelest E."/>
            <person name="Sherlock G."/>
            <person name="Sophianopoulou V."/>
            <person name="Squina F.M."/>
            <person name="Sun H."/>
            <person name="Susca A."/>
            <person name="Todd R.B."/>
            <person name="Tsang A."/>
            <person name="Unkles S.E."/>
            <person name="van de Wiele N."/>
            <person name="van Rossen-Uffink D."/>
            <person name="Oliveira J.V."/>
            <person name="Vesth T.C."/>
            <person name="Visser J."/>
            <person name="Yu J.-H."/>
            <person name="Zhou M."/>
            <person name="Andersen M.R."/>
            <person name="Archer D.B."/>
            <person name="Baker S.E."/>
            <person name="Benoit I."/>
            <person name="Brakhage A.A."/>
            <person name="Braus G.H."/>
            <person name="Fischer R."/>
            <person name="Frisvad J.C."/>
            <person name="Goldman G.H."/>
            <person name="Houbraken J."/>
            <person name="Oakley B."/>
            <person name="Pocsi I."/>
            <person name="Scazzocchio C."/>
            <person name="Seiboth B."/>
            <person name="vanKuyk P.A."/>
            <person name="Wortman J."/>
            <person name="Dyer P.S."/>
            <person name="Grigoriev I.V."/>
        </authorList>
    </citation>
    <scope>NUCLEOTIDE SEQUENCE [LARGE SCALE GENOMIC DNA]</scope>
    <source>
        <strain evidence="9">CBS 506.65</strain>
    </source>
</reference>
<dbReference type="EMBL" id="KV878358">
    <property type="protein sequence ID" value="OJJ42534.1"/>
    <property type="molecule type" value="Genomic_DNA"/>
</dbReference>
<name>A0A1L9S5U3_9EURO</name>
<dbReference type="STRING" id="1073090.A0A1L9S5U3"/>
<dbReference type="SUPFAM" id="SSF57701">
    <property type="entry name" value="Zn2/Cys6 DNA-binding domain"/>
    <property type="match status" value="1"/>
</dbReference>
<dbReference type="RefSeq" id="XP_022577044.1">
    <property type="nucleotide sequence ID" value="XM_022726917.1"/>
</dbReference>